<protein>
    <recommendedName>
        <fullName evidence="7">UBP-type domain-containing protein</fullName>
    </recommendedName>
</protein>
<dbReference type="Gene3D" id="3.40.800.20">
    <property type="entry name" value="Histone deacetylase domain"/>
    <property type="match status" value="2"/>
</dbReference>
<sequence length="1428" mass="160524">MKKSKAAKKKSNAFQFVDHYGKAREAKDFVKGKTGIVYDERMAEHLCLWDDSYPEKPERITHPIKRCSDFGLVKRCQRVPSRFASEEEILSLHTPDLINLLRETDGLKDEAILETISSKFDAIFIHPSTFKMALLAAGSTIDLISSIVKGEVMNGMGLVRPPGHHAMTNEFCGYCFFNNVALAAKHAIDNLDVKRVAIIDWDVHHGQSTQYMFYDDQRVLYISIYRYEHGLFWPNLRESNSDYVGSGVGTGKNINIPLNDIGMKNEDFAAIFFQIILPVLTEYNPELVIVSAGYDAAIGCFEGNMEITPAFYAHMTSMLMAFAKAKVAVVLEGGYCIRSLSEGVALTLRSLLGDPCPKLIDIFKEPSDSVKETILNTISCVKFHWNCFNYQPCDGDEKFIPNLQFLHVIPDKSPESYPTRDCYPSHSDEELKRLDHTIDRLILCTTFRKVDEKLCFAYDKEMMKHKCPTNDHPERPERILSIYNKFNDFNLLDRMVKVTSRPACKEELRAHNSNHIEKMHEINTMTSEQLKRLSCQYSSVYLNNASNDCALLAAGNAIEVVKCIMSDKAQCGIALIRPPGHHAESDEAHGFCIYNNTAVAAQCALEEFGLNRILIVDWDIHHGNGIQNMFYDDKRVLYISIHRYDNGGFFPCLSESNYSAVGEGKGKGFNINIAWNGSGMGDVEYIAAFHQIVLPVAYEFNPELVLVASGLDAARGDPLGGCRVTPEGYGRMTQLLSTLAEGRMAVILEGGYNLEAVSYSMTFIAKALLGDPLPPPVIDRALKNSANDSIRNTLKVHKQYWKSLKFLVSIEVPEIDLIAEAASIMSLTSSPASSISSGVEYPKAPETAPEPPSSVTTYQEYVQSSEIQSLVEAGQLFAVYPKSDCEHLEAHVSPVPNGDWLDKKCCFCSEPVENWTCLKCYSVFCGRHVNGHMLEHNIITGHQLSLSHYDISVWCYGCDSYIDNPRLYCAKNELHKHKFGIEMPFTYGSLSLENASTSQALLFKMDYIKPGIYVLLRRKNLVKVIKIEEKKGSAKERQVQLGRDTIDISDVLGYKIGSIFKLVHQKGRNFKAVFTDRVSDLTDVVLEGIGSGEDNQSQWDDNTSQKLSHQEIAQLRKEGTSAADIVKQLVENNAAFELKTGFSQEKYVKKKEEKYFEYIEVLRPSIRLIAQMLYAQNPLKILNLRIDMLSQILTRANIRSGGRYLVFENSSLGLMTAAIMERVGSVGTVYQIHGGSGAPNQCIEYMNLSEVRHILKTFSFVNLKKLMNMKPCFEDTSEDSTETEQISMDDEKLRIGEKRKLEEINDLETAKKPKMSIKNWEDACSAWKEIQEMPLDGLVIVTRQPEPLVLPLLKLLAPSRSFAIFSPHIEPLTSSYSSLKSSGMALNLRLSETWMREYQVLPNRTHPEINMSGGGGYLLYGTTCIKNV</sequence>
<dbReference type="GO" id="GO:0030488">
    <property type="term" value="P:tRNA methylation"/>
    <property type="evidence" value="ECO:0007669"/>
    <property type="project" value="InterPro"/>
</dbReference>
<keyword evidence="6" id="KW-0863">Zinc-finger</keyword>
<dbReference type="PRINTS" id="PR01270">
    <property type="entry name" value="HDASUPER"/>
</dbReference>
<dbReference type="InterPro" id="IPR000286">
    <property type="entry name" value="HDACs"/>
</dbReference>
<dbReference type="SUPFAM" id="SSF57850">
    <property type="entry name" value="RING/U-box"/>
    <property type="match status" value="1"/>
</dbReference>
<dbReference type="InterPro" id="IPR037138">
    <property type="entry name" value="His_deacetylse_dom_sf"/>
</dbReference>
<name>A0AA88L1I5_ARTSF</name>
<dbReference type="Pfam" id="PF00850">
    <property type="entry name" value="Hist_deacetyl"/>
    <property type="match status" value="2"/>
</dbReference>
<keyword evidence="3" id="KW-0378">Hydrolase</keyword>
<dbReference type="InterPro" id="IPR023696">
    <property type="entry name" value="Ureohydrolase_dom_sf"/>
</dbReference>
<dbReference type="InterPro" id="IPR029063">
    <property type="entry name" value="SAM-dependent_MTases_sf"/>
</dbReference>
<dbReference type="FunFam" id="3.40.800.20:FF:000005">
    <property type="entry name" value="histone deacetylase 6"/>
    <property type="match status" value="1"/>
</dbReference>
<evidence type="ECO:0000313" key="9">
    <source>
        <dbReference type="Proteomes" id="UP001187531"/>
    </source>
</evidence>
<comment type="similarity">
    <text evidence="2">Belongs to the histone deacetylase family. HD type 2 subfamily.</text>
</comment>
<dbReference type="SMART" id="SM00290">
    <property type="entry name" value="ZnF_UBP"/>
    <property type="match status" value="1"/>
</dbReference>
<dbReference type="Pfam" id="PF02148">
    <property type="entry name" value="zf-UBP"/>
    <property type="match status" value="1"/>
</dbReference>
<dbReference type="GO" id="GO:0008270">
    <property type="term" value="F:zinc ion binding"/>
    <property type="evidence" value="ECO:0007669"/>
    <property type="project" value="UniProtKB-KW"/>
</dbReference>
<dbReference type="GO" id="GO:0031515">
    <property type="term" value="C:tRNA (m1A) methyltransferase complex"/>
    <property type="evidence" value="ECO:0007669"/>
    <property type="project" value="InterPro"/>
</dbReference>
<dbReference type="PROSITE" id="PS50271">
    <property type="entry name" value="ZF_UBP"/>
    <property type="match status" value="1"/>
</dbReference>
<evidence type="ECO:0000256" key="2">
    <source>
        <dbReference type="ARBA" id="ARBA00007738"/>
    </source>
</evidence>
<reference evidence="8" key="1">
    <citation type="submission" date="2023-07" db="EMBL/GenBank/DDBJ databases">
        <title>Chromosome-level genome assembly of Artemia franciscana.</title>
        <authorList>
            <person name="Jo E."/>
        </authorList>
    </citation>
    <scope>NUCLEOTIDE SEQUENCE</scope>
    <source>
        <tissue evidence="8">Whole body</tissue>
    </source>
</reference>
<evidence type="ECO:0000256" key="4">
    <source>
        <dbReference type="ARBA" id="ARBA00023242"/>
    </source>
</evidence>
<proteinExistence type="inferred from homology"/>
<evidence type="ECO:0000256" key="6">
    <source>
        <dbReference type="PROSITE-ProRule" id="PRU00502"/>
    </source>
</evidence>
<dbReference type="GO" id="GO:0000118">
    <property type="term" value="C:histone deacetylase complex"/>
    <property type="evidence" value="ECO:0007669"/>
    <property type="project" value="TreeGrafter"/>
</dbReference>
<dbReference type="GO" id="GO:0141221">
    <property type="term" value="F:histone deacetylase activity, hydrolytic mechanism"/>
    <property type="evidence" value="ECO:0007669"/>
    <property type="project" value="UniProtKB-EC"/>
</dbReference>
<comment type="catalytic activity">
    <reaction evidence="5">
        <text>N(6)-acetyl-L-lysyl-[histone] + H2O = L-lysyl-[histone] + acetate</text>
        <dbReference type="Rhea" id="RHEA:58196"/>
        <dbReference type="Rhea" id="RHEA-COMP:9845"/>
        <dbReference type="Rhea" id="RHEA-COMP:11338"/>
        <dbReference type="ChEBI" id="CHEBI:15377"/>
        <dbReference type="ChEBI" id="CHEBI:29969"/>
        <dbReference type="ChEBI" id="CHEBI:30089"/>
        <dbReference type="ChEBI" id="CHEBI:61930"/>
        <dbReference type="EC" id="3.5.1.98"/>
    </reaction>
</comment>
<accession>A0AA88L1I5</accession>
<comment type="subcellular location">
    <subcellularLocation>
        <location evidence="1">Nucleus</location>
    </subcellularLocation>
</comment>
<keyword evidence="6" id="KW-0862">Zinc</keyword>
<dbReference type="CDD" id="cd10002">
    <property type="entry name" value="HDAC10_HDAC6-dom1"/>
    <property type="match status" value="1"/>
</dbReference>
<evidence type="ECO:0000256" key="5">
    <source>
        <dbReference type="ARBA" id="ARBA00048287"/>
    </source>
</evidence>
<dbReference type="InterPro" id="IPR001607">
    <property type="entry name" value="Znf_UBP"/>
</dbReference>
<evidence type="ECO:0000256" key="1">
    <source>
        <dbReference type="ARBA" id="ARBA00004123"/>
    </source>
</evidence>
<feature type="domain" description="UBP-type" evidence="7">
    <location>
        <begin position="883"/>
        <end position="981"/>
    </location>
</feature>
<dbReference type="Proteomes" id="UP001187531">
    <property type="component" value="Unassembled WGS sequence"/>
</dbReference>
<dbReference type="GO" id="GO:0040029">
    <property type="term" value="P:epigenetic regulation of gene expression"/>
    <property type="evidence" value="ECO:0007669"/>
    <property type="project" value="TreeGrafter"/>
</dbReference>
<organism evidence="8 9">
    <name type="scientific">Artemia franciscana</name>
    <name type="common">Brine shrimp</name>
    <name type="synonym">Artemia sanfranciscana</name>
    <dbReference type="NCBI Taxonomy" id="6661"/>
    <lineage>
        <taxon>Eukaryota</taxon>
        <taxon>Metazoa</taxon>
        <taxon>Ecdysozoa</taxon>
        <taxon>Arthropoda</taxon>
        <taxon>Crustacea</taxon>
        <taxon>Branchiopoda</taxon>
        <taxon>Anostraca</taxon>
        <taxon>Artemiidae</taxon>
        <taxon>Artemia</taxon>
    </lineage>
</organism>
<dbReference type="PANTHER" id="PTHR10625:SF38">
    <property type="entry name" value="HISTONE DEACETYLASE 6, ISOFORM G"/>
    <property type="match status" value="1"/>
</dbReference>
<dbReference type="InterPro" id="IPR017423">
    <property type="entry name" value="TRM6"/>
</dbReference>
<gene>
    <name evidence="8" type="ORF">QYM36_013592</name>
</gene>
<evidence type="ECO:0000256" key="3">
    <source>
        <dbReference type="ARBA" id="ARBA00022801"/>
    </source>
</evidence>
<dbReference type="InterPro" id="IPR023801">
    <property type="entry name" value="His_deacetylse_dom"/>
</dbReference>
<dbReference type="Gene3D" id="3.30.40.10">
    <property type="entry name" value="Zinc/RING finger domain, C3HC4 (zinc finger)"/>
    <property type="match status" value="1"/>
</dbReference>
<dbReference type="SUPFAM" id="SSF52768">
    <property type="entry name" value="Arginase/deacetylase"/>
    <property type="match status" value="2"/>
</dbReference>
<dbReference type="InterPro" id="IPR013083">
    <property type="entry name" value="Znf_RING/FYVE/PHD"/>
</dbReference>
<dbReference type="EMBL" id="JAVRJZ010000017">
    <property type="protein sequence ID" value="KAK2709964.1"/>
    <property type="molecule type" value="Genomic_DNA"/>
</dbReference>
<comment type="caution">
    <text evidence="8">The sequence shown here is derived from an EMBL/GenBank/DDBJ whole genome shotgun (WGS) entry which is preliminary data.</text>
</comment>
<dbReference type="PANTHER" id="PTHR10625">
    <property type="entry name" value="HISTONE DEACETYLASE HDAC1-RELATED"/>
    <property type="match status" value="1"/>
</dbReference>
<keyword evidence="9" id="KW-1185">Reference proteome</keyword>
<evidence type="ECO:0000259" key="7">
    <source>
        <dbReference type="PROSITE" id="PS50271"/>
    </source>
</evidence>
<dbReference type="Pfam" id="PF04189">
    <property type="entry name" value="Gcd10p"/>
    <property type="match status" value="1"/>
</dbReference>
<keyword evidence="6" id="KW-0479">Metal-binding</keyword>
<evidence type="ECO:0000313" key="8">
    <source>
        <dbReference type="EMBL" id="KAK2709964.1"/>
    </source>
</evidence>
<keyword evidence="4" id="KW-0539">Nucleus</keyword>
<dbReference type="Gene3D" id="3.40.50.150">
    <property type="entry name" value="Vaccinia Virus protein VP39"/>
    <property type="match status" value="1"/>
</dbReference>